<sequence>MILSTTHSKNLPTPEELQKRCKSLAILDAIFSPTWEYRYYSYNAHWDTEEEFFQMRDGEGDEMLILFKASGAVINGFAHELYDYESQLPNKGTLTHQLPEVYTGFIYGEPVASIGTTYCLWTDDEYIWQRGEIEYEEDGSEDQLYILDGNPQTYIQWAIDYHFDGEEEAMTPLMRETIAALYQGAPLTKAIVLALQSDFDDWQQLQEDLHDINYPNTL</sequence>
<accession>A0A378RKF0</accession>
<reference evidence="1 2" key="1">
    <citation type="submission" date="2018-06" db="EMBL/GenBank/DDBJ databases">
        <authorList>
            <consortium name="Pathogen Informatics"/>
            <person name="Doyle S."/>
        </authorList>
    </citation>
    <scope>NUCLEOTIDE SEQUENCE [LARGE SCALE GENOMIC DNA]</scope>
    <source>
        <strain evidence="1 2">NCTC11179</strain>
    </source>
</reference>
<protein>
    <submittedName>
        <fullName evidence="1">Uncharacterized protein</fullName>
    </submittedName>
</protein>
<name>A0A378RKF0_MYROD</name>
<organism evidence="1 2">
    <name type="scientific">Myroides odoratus</name>
    <name type="common">Flavobacterium odoratum</name>
    <dbReference type="NCBI Taxonomy" id="256"/>
    <lineage>
        <taxon>Bacteria</taxon>
        <taxon>Pseudomonadati</taxon>
        <taxon>Bacteroidota</taxon>
        <taxon>Flavobacteriia</taxon>
        <taxon>Flavobacteriales</taxon>
        <taxon>Flavobacteriaceae</taxon>
        <taxon>Myroides</taxon>
    </lineage>
</organism>
<evidence type="ECO:0000313" key="2">
    <source>
        <dbReference type="Proteomes" id="UP000255024"/>
    </source>
</evidence>
<dbReference type="AlphaFoldDB" id="A0A378RKF0"/>
<gene>
    <name evidence="1" type="ORF">NCTC11179_00159</name>
</gene>
<dbReference type="RefSeq" id="WP_115089747.1">
    <property type="nucleotide sequence ID" value="NZ_CP068107.1"/>
</dbReference>
<evidence type="ECO:0000313" key="1">
    <source>
        <dbReference type="EMBL" id="STZ26637.1"/>
    </source>
</evidence>
<dbReference type="EMBL" id="UGQL01000001">
    <property type="protein sequence ID" value="STZ26637.1"/>
    <property type="molecule type" value="Genomic_DNA"/>
</dbReference>
<proteinExistence type="predicted"/>
<dbReference type="Proteomes" id="UP000255024">
    <property type="component" value="Unassembled WGS sequence"/>
</dbReference>
<keyword evidence="2" id="KW-1185">Reference proteome</keyword>